<name>A0A919GCM9_9ACTN</name>
<dbReference type="RefSeq" id="WP_190214652.1">
    <property type="nucleotide sequence ID" value="NZ_BNBO01000057.1"/>
</dbReference>
<evidence type="ECO:0000256" key="1">
    <source>
        <dbReference type="SAM" id="SignalP"/>
    </source>
</evidence>
<protein>
    <recommendedName>
        <fullName evidence="4">Lipoprotein</fullName>
    </recommendedName>
</protein>
<dbReference type="GeneID" id="95356945"/>
<feature type="chain" id="PRO_5038000470" description="Lipoprotein" evidence="1">
    <location>
        <begin position="23"/>
        <end position="111"/>
    </location>
</feature>
<organism evidence="2 3">
    <name type="scientific">Kitasatospora indigofera</name>
    <dbReference type="NCBI Taxonomy" id="67307"/>
    <lineage>
        <taxon>Bacteria</taxon>
        <taxon>Bacillati</taxon>
        <taxon>Actinomycetota</taxon>
        <taxon>Actinomycetes</taxon>
        <taxon>Kitasatosporales</taxon>
        <taxon>Streptomycetaceae</taxon>
        <taxon>Kitasatospora</taxon>
    </lineage>
</organism>
<evidence type="ECO:0000313" key="2">
    <source>
        <dbReference type="EMBL" id="GHH82217.1"/>
    </source>
</evidence>
<feature type="signal peptide" evidence="1">
    <location>
        <begin position="1"/>
        <end position="22"/>
    </location>
</feature>
<gene>
    <name evidence="2" type="ORF">GCM10018781_66710</name>
</gene>
<evidence type="ECO:0008006" key="4">
    <source>
        <dbReference type="Google" id="ProtNLM"/>
    </source>
</evidence>
<reference evidence="2" key="2">
    <citation type="submission" date="2020-09" db="EMBL/GenBank/DDBJ databases">
        <authorList>
            <person name="Sun Q."/>
            <person name="Ohkuma M."/>
        </authorList>
    </citation>
    <scope>NUCLEOTIDE SEQUENCE</scope>
    <source>
        <strain evidence="2">JCM 4646</strain>
    </source>
</reference>
<keyword evidence="3" id="KW-1185">Reference proteome</keyword>
<reference evidence="2" key="1">
    <citation type="journal article" date="2014" name="Int. J. Syst. Evol. Microbiol.">
        <title>Complete genome sequence of Corynebacterium casei LMG S-19264T (=DSM 44701T), isolated from a smear-ripened cheese.</title>
        <authorList>
            <consortium name="US DOE Joint Genome Institute (JGI-PGF)"/>
            <person name="Walter F."/>
            <person name="Albersmeier A."/>
            <person name="Kalinowski J."/>
            <person name="Ruckert C."/>
        </authorList>
    </citation>
    <scope>NUCLEOTIDE SEQUENCE</scope>
    <source>
        <strain evidence="2">JCM 4646</strain>
    </source>
</reference>
<dbReference type="AlphaFoldDB" id="A0A919GCM9"/>
<comment type="caution">
    <text evidence="2">The sequence shown here is derived from an EMBL/GenBank/DDBJ whole genome shotgun (WGS) entry which is preliminary data.</text>
</comment>
<proteinExistence type="predicted"/>
<sequence>MNRRPVPFAVLLLLAALSGCGASDDGSLDAQAGAAAPTCLVHQSKAPGSRYTAGEHADTGSVLELMRYYTANGTKDFCDGRPATGTDRRWTELYTALGGDRAHVAAGARTP</sequence>
<evidence type="ECO:0000313" key="3">
    <source>
        <dbReference type="Proteomes" id="UP000617734"/>
    </source>
</evidence>
<keyword evidence="1" id="KW-0732">Signal</keyword>
<dbReference type="PROSITE" id="PS51257">
    <property type="entry name" value="PROKAR_LIPOPROTEIN"/>
    <property type="match status" value="1"/>
</dbReference>
<dbReference type="EMBL" id="BNBO01000057">
    <property type="protein sequence ID" value="GHH82217.1"/>
    <property type="molecule type" value="Genomic_DNA"/>
</dbReference>
<accession>A0A919GCM9</accession>
<dbReference type="Proteomes" id="UP000617734">
    <property type="component" value="Unassembled WGS sequence"/>
</dbReference>